<accession>M2MRT9</accession>
<name>M2MRT9_BAUPA</name>
<evidence type="ECO:0000313" key="3">
    <source>
        <dbReference type="Proteomes" id="UP000011761"/>
    </source>
</evidence>
<dbReference type="KEGG" id="bcom:BAUCODRAFT_119116"/>
<feature type="region of interest" description="Disordered" evidence="1">
    <location>
        <begin position="1"/>
        <end position="37"/>
    </location>
</feature>
<evidence type="ECO:0000256" key="1">
    <source>
        <dbReference type="SAM" id="MobiDB-lite"/>
    </source>
</evidence>
<dbReference type="Proteomes" id="UP000011761">
    <property type="component" value="Unassembled WGS sequence"/>
</dbReference>
<dbReference type="HOGENOM" id="CLU_3086856_0_0_1"/>
<dbReference type="AlphaFoldDB" id="M2MRT9"/>
<organism evidence="2 3">
    <name type="scientific">Baudoinia panamericana (strain UAMH 10762)</name>
    <name type="common">Angels' share fungus</name>
    <name type="synonym">Baudoinia compniacensis (strain UAMH 10762)</name>
    <dbReference type="NCBI Taxonomy" id="717646"/>
    <lineage>
        <taxon>Eukaryota</taxon>
        <taxon>Fungi</taxon>
        <taxon>Dikarya</taxon>
        <taxon>Ascomycota</taxon>
        <taxon>Pezizomycotina</taxon>
        <taxon>Dothideomycetes</taxon>
        <taxon>Dothideomycetidae</taxon>
        <taxon>Mycosphaerellales</taxon>
        <taxon>Teratosphaeriaceae</taxon>
        <taxon>Baudoinia</taxon>
    </lineage>
</organism>
<dbReference type="RefSeq" id="XP_007673211.1">
    <property type="nucleotide sequence ID" value="XM_007675021.1"/>
</dbReference>
<gene>
    <name evidence="2" type="ORF">BAUCODRAFT_119116</name>
</gene>
<reference evidence="2 3" key="1">
    <citation type="journal article" date="2012" name="PLoS Pathog.">
        <title>Diverse lifestyles and strategies of plant pathogenesis encoded in the genomes of eighteen Dothideomycetes fungi.</title>
        <authorList>
            <person name="Ohm R.A."/>
            <person name="Feau N."/>
            <person name="Henrissat B."/>
            <person name="Schoch C.L."/>
            <person name="Horwitz B.A."/>
            <person name="Barry K.W."/>
            <person name="Condon B.J."/>
            <person name="Copeland A.C."/>
            <person name="Dhillon B."/>
            <person name="Glaser F."/>
            <person name="Hesse C.N."/>
            <person name="Kosti I."/>
            <person name="LaButti K."/>
            <person name="Lindquist E.A."/>
            <person name="Lucas S."/>
            <person name="Salamov A.A."/>
            <person name="Bradshaw R.E."/>
            <person name="Ciuffetti L."/>
            <person name="Hamelin R.C."/>
            <person name="Kema G.H.J."/>
            <person name="Lawrence C."/>
            <person name="Scott J.A."/>
            <person name="Spatafora J.W."/>
            <person name="Turgeon B.G."/>
            <person name="de Wit P.J.G.M."/>
            <person name="Zhong S."/>
            <person name="Goodwin S.B."/>
            <person name="Grigoriev I.V."/>
        </authorList>
    </citation>
    <scope>NUCLEOTIDE SEQUENCE [LARGE SCALE GENOMIC DNA]</scope>
    <source>
        <strain evidence="2 3">UAMH 10762</strain>
    </source>
</reference>
<keyword evidence="3" id="KW-1185">Reference proteome</keyword>
<evidence type="ECO:0000313" key="2">
    <source>
        <dbReference type="EMBL" id="EMC99536.1"/>
    </source>
</evidence>
<sequence length="52" mass="5453">MSPDHKKAKPQGETVTGAYPTVQRSPHTTPVGGVGDLGGCGRLKTGWNHNIL</sequence>
<dbReference type="GeneID" id="19107385"/>
<dbReference type="EMBL" id="KB445551">
    <property type="protein sequence ID" value="EMC99536.1"/>
    <property type="molecule type" value="Genomic_DNA"/>
</dbReference>
<protein>
    <submittedName>
        <fullName evidence="2">Uncharacterized protein</fullName>
    </submittedName>
</protein>
<proteinExistence type="predicted"/>